<evidence type="ECO:0000256" key="1">
    <source>
        <dbReference type="SAM" id="Phobius"/>
    </source>
</evidence>
<accession>F2S4G3</accession>
<dbReference type="Proteomes" id="UP000009172">
    <property type="component" value="Unassembled WGS sequence"/>
</dbReference>
<keyword evidence="1" id="KW-1133">Transmembrane helix</keyword>
<organism evidence="2 3">
    <name type="scientific">Trichophyton tonsurans (strain CBS 112818)</name>
    <name type="common">Scalp ringworm fungus</name>
    <dbReference type="NCBI Taxonomy" id="647933"/>
    <lineage>
        <taxon>Eukaryota</taxon>
        <taxon>Fungi</taxon>
        <taxon>Dikarya</taxon>
        <taxon>Ascomycota</taxon>
        <taxon>Pezizomycotina</taxon>
        <taxon>Eurotiomycetes</taxon>
        <taxon>Eurotiomycetidae</taxon>
        <taxon>Onygenales</taxon>
        <taxon>Arthrodermataceae</taxon>
        <taxon>Trichophyton</taxon>
    </lineage>
</organism>
<dbReference type="AlphaFoldDB" id="F2S4G3"/>
<keyword evidence="3" id="KW-1185">Reference proteome</keyword>
<dbReference type="HOGENOM" id="CLU_1587682_0_0_1"/>
<keyword evidence="1" id="KW-0812">Transmembrane</keyword>
<protein>
    <submittedName>
        <fullName evidence="2">Uncharacterized protein</fullName>
    </submittedName>
</protein>
<gene>
    <name evidence="2" type="ORF">TESG_08547</name>
</gene>
<evidence type="ECO:0000313" key="3">
    <source>
        <dbReference type="Proteomes" id="UP000009172"/>
    </source>
</evidence>
<reference evidence="3" key="1">
    <citation type="journal article" date="2012" name="MBio">
        <title>Comparative genome analysis of Trichophyton rubrum and related dermatophytes reveals candidate genes involved in infection.</title>
        <authorList>
            <person name="Martinez D.A."/>
            <person name="Oliver B.G."/>
            <person name="Graeser Y."/>
            <person name="Goldberg J.M."/>
            <person name="Li W."/>
            <person name="Martinez-Rossi N.M."/>
            <person name="Monod M."/>
            <person name="Shelest E."/>
            <person name="Barton R.C."/>
            <person name="Birch E."/>
            <person name="Brakhage A.A."/>
            <person name="Chen Z."/>
            <person name="Gurr S.J."/>
            <person name="Heiman D."/>
            <person name="Heitman J."/>
            <person name="Kosti I."/>
            <person name="Rossi A."/>
            <person name="Saif S."/>
            <person name="Samalova M."/>
            <person name="Saunders C.W."/>
            <person name="Shea T."/>
            <person name="Summerbell R.C."/>
            <person name="Xu J."/>
            <person name="Young S."/>
            <person name="Zeng Q."/>
            <person name="Birren B.W."/>
            <person name="Cuomo C.A."/>
            <person name="White T.C."/>
        </authorList>
    </citation>
    <scope>NUCLEOTIDE SEQUENCE [LARGE SCALE GENOMIC DNA]</scope>
    <source>
        <strain evidence="3">CBS 112818</strain>
    </source>
</reference>
<dbReference type="EMBL" id="GG698511">
    <property type="protein sequence ID" value="EGD98462.1"/>
    <property type="molecule type" value="Genomic_DNA"/>
</dbReference>
<evidence type="ECO:0000313" key="2">
    <source>
        <dbReference type="EMBL" id="EGD98462.1"/>
    </source>
</evidence>
<name>F2S4G3_TRIT1</name>
<keyword evidence="1" id="KW-0472">Membrane</keyword>
<sequence length="168" mass="18978">MKFSWSGAHGLVVYFILLNGSHFYRKDLDRPQSKQEDTTYTRITTSSYLLKALPCLAAEGAQHQTEEIHRREESSSGPVCRTQPSVACIDEKQDLLPMIHGTLQIERILRVLNVDPGHTFNVAAFNVAADHTPGRQMYWAADAFMAERKVAGKQPFCHQLRAHTSTYC</sequence>
<proteinExistence type="predicted"/>
<feature type="transmembrane region" description="Helical" evidence="1">
    <location>
        <begin position="6"/>
        <end position="24"/>
    </location>
</feature>